<accession>A0AAJ0DGB4</accession>
<dbReference type="Gene3D" id="1.10.472.80">
    <property type="entry name" value="Ypt/Rab-GAP domain of gyp1p, domain 3"/>
    <property type="match status" value="1"/>
</dbReference>
<comment type="caution">
    <text evidence="3">The sequence shown here is derived from an EMBL/GenBank/DDBJ whole genome shotgun (WGS) entry which is preliminary data.</text>
</comment>
<dbReference type="Pfam" id="PF00566">
    <property type="entry name" value="RabGAP-TBC"/>
    <property type="match status" value="1"/>
</dbReference>
<dbReference type="EMBL" id="JAWDJX010000015">
    <property type="protein sequence ID" value="KAK3053541.1"/>
    <property type="molecule type" value="Genomic_DNA"/>
</dbReference>
<dbReference type="PROSITE" id="PS50086">
    <property type="entry name" value="TBC_RABGAP"/>
    <property type="match status" value="1"/>
</dbReference>
<dbReference type="InterPro" id="IPR035969">
    <property type="entry name" value="Rab-GAP_TBC_sf"/>
</dbReference>
<dbReference type="PANTHER" id="PTHR47219:SF20">
    <property type="entry name" value="TBC1 DOMAIN FAMILY MEMBER 2B"/>
    <property type="match status" value="1"/>
</dbReference>
<protein>
    <recommendedName>
        <fullName evidence="2">Rab-GAP TBC domain-containing protein</fullName>
    </recommendedName>
</protein>
<feature type="compositionally biased region" description="Basic and acidic residues" evidence="1">
    <location>
        <begin position="19"/>
        <end position="29"/>
    </location>
</feature>
<evidence type="ECO:0000256" key="1">
    <source>
        <dbReference type="SAM" id="MobiDB-lite"/>
    </source>
</evidence>
<gene>
    <name evidence="3" type="ORF">LTR09_005285</name>
</gene>
<evidence type="ECO:0000313" key="4">
    <source>
        <dbReference type="Proteomes" id="UP001271007"/>
    </source>
</evidence>
<dbReference type="Proteomes" id="UP001271007">
    <property type="component" value="Unassembled WGS sequence"/>
</dbReference>
<feature type="region of interest" description="Disordered" evidence="1">
    <location>
        <begin position="1"/>
        <end position="42"/>
    </location>
</feature>
<organism evidence="3 4">
    <name type="scientific">Extremus antarcticus</name>
    <dbReference type="NCBI Taxonomy" id="702011"/>
    <lineage>
        <taxon>Eukaryota</taxon>
        <taxon>Fungi</taxon>
        <taxon>Dikarya</taxon>
        <taxon>Ascomycota</taxon>
        <taxon>Pezizomycotina</taxon>
        <taxon>Dothideomycetes</taxon>
        <taxon>Dothideomycetidae</taxon>
        <taxon>Mycosphaerellales</taxon>
        <taxon>Extremaceae</taxon>
        <taxon>Extremus</taxon>
    </lineage>
</organism>
<dbReference type="Gene3D" id="1.10.8.270">
    <property type="entry name" value="putative rabgap domain of human tbc1 domain family member 14 like domains"/>
    <property type="match status" value="1"/>
</dbReference>
<dbReference type="PANTHER" id="PTHR47219">
    <property type="entry name" value="RAB GTPASE-ACTIVATING PROTEIN 1-LIKE"/>
    <property type="match status" value="1"/>
</dbReference>
<keyword evidence="4" id="KW-1185">Reference proteome</keyword>
<reference evidence="3" key="1">
    <citation type="submission" date="2023-04" db="EMBL/GenBank/DDBJ databases">
        <title>Black Yeasts Isolated from many extreme environments.</title>
        <authorList>
            <person name="Coleine C."/>
            <person name="Stajich J.E."/>
            <person name="Selbmann L."/>
        </authorList>
    </citation>
    <scope>NUCLEOTIDE SEQUENCE</scope>
    <source>
        <strain evidence="3">CCFEE 5312</strain>
    </source>
</reference>
<sequence length="397" mass="45074">MFSATHPKRTDSLNTRLPVEMETRHDKDQLPPTLSHHTEDPQEAEWNKFILKLVETRQQNGEDLDGGELIGASAFGQEGSSGRQKTETLTRLVVGGIPMKLRHPLWMELSSTQAMMQPDTYEHFLKIGEDDDPAEMEAILKDVPRTLTTKYDFYSGKGFQRLKDLLVAFVAKYPSLGYTQGLNTIAGYLLLAIPSEEDAFWVLCNVVENFFPPDYFSRADAMVSPLADNTLLRQYVKELMPQVQKHMDELGILPGHTVPMKWFFTAFSSALPETVLMRLWDIWLCIPNQKQYLFAFALALIAQNTAEILECEDSSSFFSYMDSKIKLPEDPEKLTELMKQAWKIAKKLGDGVAVRRADEVESTKAGMNLENRLRRRRTQSLEVLVDRDEEAGAGTSI</sequence>
<dbReference type="GO" id="GO:0031267">
    <property type="term" value="F:small GTPase binding"/>
    <property type="evidence" value="ECO:0007669"/>
    <property type="project" value="TreeGrafter"/>
</dbReference>
<proteinExistence type="predicted"/>
<dbReference type="FunFam" id="1.10.8.270:FF:000026">
    <property type="entry name" value="TBC (Tre-2/Bub2/Cdc16) domain family"/>
    <property type="match status" value="1"/>
</dbReference>
<dbReference type="SMART" id="SM00164">
    <property type="entry name" value="TBC"/>
    <property type="match status" value="1"/>
</dbReference>
<evidence type="ECO:0000259" key="2">
    <source>
        <dbReference type="PROSITE" id="PS50086"/>
    </source>
</evidence>
<feature type="domain" description="Rab-GAP TBC" evidence="2">
    <location>
        <begin position="96"/>
        <end position="287"/>
    </location>
</feature>
<dbReference type="GO" id="GO:0005096">
    <property type="term" value="F:GTPase activator activity"/>
    <property type="evidence" value="ECO:0007669"/>
    <property type="project" value="TreeGrafter"/>
</dbReference>
<dbReference type="InterPro" id="IPR000195">
    <property type="entry name" value="Rab-GAP-TBC_dom"/>
</dbReference>
<dbReference type="AlphaFoldDB" id="A0AAJ0DGB4"/>
<evidence type="ECO:0000313" key="3">
    <source>
        <dbReference type="EMBL" id="KAK3053541.1"/>
    </source>
</evidence>
<name>A0AAJ0DGB4_9PEZI</name>
<dbReference type="InterPro" id="IPR050302">
    <property type="entry name" value="Rab_GAP_TBC_domain"/>
</dbReference>
<dbReference type="SUPFAM" id="SSF47923">
    <property type="entry name" value="Ypt/Rab-GAP domain of gyp1p"/>
    <property type="match status" value="2"/>
</dbReference>